<organism evidence="2 3">
    <name type="scientific">Pseudaquabacterium rugosum</name>
    <dbReference type="NCBI Taxonomy" id="2984194"/>
    <lineage>
        <taxon>Bacteria</taxon>
        <taxon>Pseudomonadati</taxon>
        <taxon>Pseudomonadota</taxon>
        <taxon>Betaproteobacteria</taxon>
        <taxon>Burkholderiales</taxon>
        <taxon>Sphaerotilaceae</taxon>
        <taxon>Pseudaquabacterium</taxon>
    </lineage>
</organism>
<dbReference type="Pfam" id="PF06676">
    <property type="entry name" value="DUF1178"/>
    <property type="match status" value="1"/>
</dbReference>
<dbReference type="Proteomes" id="UP001368500">
    <property type="component" value="Unassembled WGS sequence"/>
</dbReference>
<comment type="caution">
    <text evidence="2">The sequence shown here is derived from an EMBL/GenBank/DDBJ whole genome shotgun (WGS) entry which is preliminary data.</text>
</comment>
<evidence type="ECO:0000256" key="1">
    <source>
        <dbReference type="SAM" id="MobiDB-lite"/>
    </source>
</evidence>
<feature type="region of interest" description="Disordered" evidence="1">
    <location>
        <begin position="46"/>
        <end position="105"/>
    </location>
</feature>
<gene>
    <name evidence="2" type="ORF">AACH11_19040</name>
</gene>
<keyword evidence="3" id="KW-1185">Reference proteome</keyword>
<dbReference type="PIRSF" id="PIRSF032131">
    <property type="entry name" value="UCP032131"/>
    <property type="match status" value="1"/>
</dbReference>
<evidence type="ECO:0000313" key="3">
    <source>
        <dbReference type="Proteomes" id="UP001368500"/>
    </source>
</evidence>
<dbReference type="EMBL" id="JBBUTF010000019">
    <property type="protein sequence ID" value="MEK8028062.1"/>
    <property type="molecule type" value="Genomic_DNA"/>
</dbReference>
<evidence type="ECO:0000313" key="2">
    <source>
        <dbReference type="EMBL" id="MEK8028062.1"/>
    </source>
</evidence>
<dbReference type="InterPro" id="IPR009562">
    <property type="entry name" value="DUF1178"/>
</dbReference>
<proteinExistence type="predicted"/>
<accession>A0ABU9BDR5</accession>
<name>A0ABU9BDR5_9BURK</name>
<protein>
    <submittedName>
        <fullName evidence="2">DUF1178 family protein</fullName>
    </submittedName>
</protein>
<dbReference type="RefSeq" id="WP_341375847.1">
    <property type="nucleotide sequence ID" value="NZ_JBBUTF010000019.1"/>
</dbReference>
<sequence>MKVLNLQCSHGHGFEGWFGSEQDYLDQQARRLVRCPVCDGDQIEKLPSAPRLNLSGGRPPASRRAGQADERGAERSAGQGAAVPTKRPAPSRDAAGQRAESAAPLDPAVQARLEQLHAAWIETVKAVVERTEDVGERFTEEARRIHYGETEARGIRGTASPEQRAELAEEGVEVVSLPMPAALKGPQH</sequence>
<reference evidence="2 3" key="1">
    <citation type="submission" date="2024-04" db="EMBL/GenBank/DDBJ databases">
        <title>Novel species of the genus Ideonella isolated from streams.</title>
        <authorList>
            <person name="Lu H."/>
        </authorList>
    </citation>
    <scope>NUCLEOTIDE SEQUENCE [LARGE SCALE GENOMIC DNA]</scope>
    <source>
        <strain evidence="2 3">BYS139W</strain>
    </source>
</reference>